<comment type="catalytic activity">
    <reaction evidence="12">
        <text>L-glutamate + NH4(+) + ATP = L-glutamine + ADP + phosphate + H(+)</text>
        <dbReference type="Rhea" id="RHEA:16169"/>
        <dbReference type="ChEBI" id="CHEBI:15378"/>
        <dbReference type="ChEBI" id="CHEBI:28938"/>
        <dbReference type="ChEBI" id="CHEBI:29985"/>
        <dbReference type="ChEBI" id="CHEBI:30616"/>
        <dbReference type="ChEBI" id="CHEBI:43474"/>
        <dbReference type="ChEBI" id="CHEBI:58359"/>
        <dbReference type="ChEBI" id="CHEBI:456216"/>
        <dbReference type="EC" id="6.3.1.2"/>
    </reaction>
</comment>
<dbReference type="PROSITE" id="PS51987">
    <property type="entry name" value="GS_CATALYTIC"/>
    <property type="match status" value="1"/>
</dbReference>
<feature type="binding site" evidence="5">
    <location>
        <position position="321"/>
    </location>
    <ligand>
        <name>L-glutamate</name>
        <dbReference type="ChEBI" id="CHEBI:29985"/>
    </ligand>
</feature>
<dbReference type="GO" id="GO:0004356">
    <property type="term" value="F:glutamine synthetase activity"/>
    <property type="evidence" value="ECO:0007669"/>
    <property type="project" value="UniProtKB-EC"/>
</dbReference>
<comment type="caution">
    <text evidence="15">The sequence shown here is derived from an EMBL/GenBank/DDBJ whole genome shotgun (WGS) entry which is preliminary data.</text>
</comment>
<feature type="binding site" evidence="6">
    <location>
        <position position="208"/>
    </location>
    <ligand>
        <name>ATP</name>
        <dbReference type="ChEBI" id="CHEBI:30616"/>
    </ligand>
</feature>
<comment type="cofactor">
    <cofactor evidence="7">
        <name>Mg(2+)</name>
        <dbReference type="ChEBI" id="CHEBI:18420"/>
    </cofactor>
    <text evidence="7">Binds 2 Mg(2+) ions per subunit.</text>
</comment>
<evidence type="ECO:0000313" key="15">
    <source>
        <dbReference type="EMBL" id="TCP25500.1"/>
    </source>
</evidence>
<dbReference type="GO" id="GO:0005737">
    <property type="term" value="C:cytoplasm"/>
    <property type="evidence" value="ECO:0007669"/>
    <property type="project" value="UniProtKB-SubCell"/>
</dbReference>
<dbReference type="PROSITE" id="PS00180">
    <property type="entry name" value="GLNA_1"/>
    <property type="match status" value="1"/>
</dbReference>
<comment type="similarity">
    <text evidence="2 9 10">Belongs to the glutamine synthetase family.</text>
</comment>
<gene>
    <name evidence="15" type="ORF">EV656_103253</name>
</gene>
<comment type="subunit">
    <text evidence="11">Oligomer of 12 subunits arranged in the form of two hexagons.</text>
</comment>
<evidence type="ECO:0000256" key="9">
    <source>
        <dbReference type="PROSITE-ProRule" id="PRU01330"/>
    </source>
</evidence>
<dbReference type="InterPro" id="IPR001637">
    <property type="entry name" value="Gln_synth_I_adenylation_site"/>
</dbReference>
<feature type="binding site" evidence="6">
    <location>
        <position position="339"/>
    </location>
    <ligand>
        <name>ATP</name>
        <dbReference type="ChEBI" id="CHEBI:30616"/>
    </ligand>
</feature>
<dbReference type="Proteomes" id="UP000295733">
    <property type="component" value="Unassembled WGS sequence"/>
</dbReference>
<dbReference type="FunFam" id="3.30.590.10:FF:000001">
    <property type="entry name" value="Glutamine synthetase"/>
    <property type="match status" value="1"/>
</dbReference>
<name>A0A4R2NU47_RHOAD</name>
<evidence type="ECO:0000313" key="16">
    <source>
        <dbReference type="Proteomes" id="UP000295733"/>
    </source>
</evidence>
<evidence type="ECO:0000256" key="4">
    <source>
        <dbReference type="ARBA" id="ARBA00023231"/>
    </source>
</evidence>
<keyword evidence="16" id="KW-1185">Reference proteome</keyword>
<proteinExistence type="inferred from homology"/>
<feature type="binding site" evidence="7">
    <location>
        <position position="269"/>
    </location>
    <ligand>
        <name>Mg(2+)</name>
        <dbReference type="ChEBI" id="CHEBI:18420"/>
        <label>1</label>
    </ligand>
</feature>
<dbReference type="EMBL" id="SLXL01000003">
    <property type="protein sequence ID" value="TCP25500.1"/>
    <property type="molecule type" value="Genomic_DNA"/>
</dbReference>
<dbReference type="Gene3D" id="3.30.590.10">
    <property type="entry name" value="Glutamine synthetase/guanido kinase, catalytic domain"/>
    <property type="match status" value="1"/>
</dbReference>
<evidence type="ECO:0000256" key="7">
    <source>
        <dbReference type="PIRSR" id="PIRSR604809-3"/>
    </source>
</evidence>
<dbReference type="InterPro" id="IPR008146">
    <property type="entry name" value="Gln_synth_cat_dom"/>
</dbReference>
<feature type="binding site" evidence="7">
    <location>
        <position position="357"/>
    </location>
    <ligand>
        <name>Mg(2+)</name>
        <dbReference type="ChEBI" id="CHEBI:18420"/>
        <label>1</label>
    </ligand>
</feature>
<dbReference type="FunFam" id="3.10.20.70:FF:000001">
    <property type="entry name" value="Glutamine synthetase"/>
    <property type="match status" value="1"/>
</dbReference>
<feature type="binding site" evidence="6">
    <location>
        <position position="352"/>
    </location>
    <ligand>
        <name>ATP</name>
        <dbReference type="ChEBI" id="CHEBI:30616"/>
    </ligand>
</feature>
<evidence type="ECO:0000256" key="10">
    <source>
        <dbReference type="RuleBase" id="RU000384"/>
    </source>
</evidence>
<dbReference type="Pfam" id="PF03951">
    <property type="entry name" value="Gln-synt_N"/>
    <property type="match status" value="1"/>
</dbReference>
<dbReference type="InterPro" id="IPR027303">
    <property type="entry name" value="Gln_synth_gly_rich_site"/>
</dbReference>
<keyword evidence="6 12" id="KW-0067">ATP-binding</keyword>
<dbReference type="PROSITE" id="PS00181">
    <property type="entry name" value="GLNA_ATP"/>
    <property type="match status" value="1"/>
</dbReference>
<evidence type="ECO:0000256" key="11">
    <source>
        <dbReference type="RuleBase" id="RU000387"/>
    </source>
</evidence>
<dbReference type="GO" id="GO:0005524">
    <property type="term" value="F:ATP binding"/>
    <property type="evidence" value="ECO:0007669"/>
    <property type="project" value="UniProtKB-KW"/>
</dbReference>
<evidence type="ECO:0000256" key="5">
    <source>
        <dbReference type="PIRSR" id="PIRSR604809-1"/>
    </source>
</evidence>
<feature type="binding site" evidence="7">
    <location>
        <position position="130"/>
    </location>
    <ligand>
        <name>Mg(2+)</name>
        <dbReference type="ChEBI" id="CHEBI:18420"/>
        <label>1</label>
    </ligand>
</feature>
<keyword evidence="4" id="KW-0535">Nitrogen fixation</keyword>
<feature type="binding site" evidence="5">
    <location>
        <position position="327"/>
    </location>
    <ligand>
        <name>L-glutamate</name>
        <dbReference type="ChEBI" id="CHEBI:29985"/>
    </ligand>
</feature>
<dbReference type="EC" id="6.3.1.2" evidence="12"/>
<keyword evidence="12" id="KW-0436">Ligase</keyword>
<feature type="binding site" evidence="5">
    <location>
        <begin position="264"/>
        <end position="265"/>
    </location>
    <ligand>
        <name>L-glutamate</name>
        <dbReference type="ChEBI" id="CHEBI:29985"/>
    </ligand>
</feature>
<feature type="binding site" evidence="7">
    <location>
        <position position="213"/>
    </location>
    <ligand>
        <name>Mg(2+)</name>
        <dbReference type="ChEBI" id="CHEBI:18420"/>
        <label>1</label>
    </ligand>
</feature>
<dbReference type="InterPro" id="IPR036651">
    <property type="entry name" value="Gln_synt_N_sf"/>
</dbReference>
<dbReference type="GO" id="GO:0019740">
    <property type="term" value="P:nitrogen utilization"/>
    <property type="evidence" value="ECO:0007669"/>
    <property type="project" value="TreeGrafter"/>
</dbReference>
<dbReference type="GO" id="GO:0046872">
    <property type="term" value="F:metal ion binding"/>
    <property type="evidence" value="ECO:0007669"/>
    <property type="project" value="UniProtKB-KW"/>
</dbReference>
<dbReference type="Gene3D" id="3.10.20.70">
    <property type="entry name" value="Glutamine synthetase, N-terminal domain"/>
    <property type="match status" value="1"/>
</dbReference>
<evidence type="ECO:0000256" key="3">
    <source>
        <dbReference type="ARBA" id="ARBA00011258"/>
    </source>
</evidence>
<accession>A0A4R2NU47</accession>
<dbReference type="InterPro" id="IPR014746">
    <property type="entry name" value="Gln_synth/guanido_kin_cat_dom"/>
</dbReference>
<dbReference type="GO" id="GO:0016020">
    <property type="term" value="C:membrane"/>
    <property type="evidence" value="ECO:0007669"/>
    <property type="project" value="TreeGrafter"/>
</dbReference>
<feature type="binding site" evidence="7">
    <location>
        <position position="220"/>
    </location>
    <ligand>
        <name>Mg(2+)</name>
        <dbReference type="ChEBI" id="CHEBI:18420"/>
        <label>1</label>
    </ligand>
</feature>
<dbReference type="OrthoDB" id="9807095at2"/>
<feature type="binding site" evidence="5">
    <location>
        <position position="359"/>
    </location>
    <ligand>
        <name>L-glutamate</name>
        <dbReference type="ChEBI" id="CHEBI:29985"/>
    </ligand>
</feature>
<comment type="function">
    <text evidence="1">Catalyzes the ATP-dependent biosynthesis of glutamine from glutamate and ammonia.</text>
</comment>
<feature type="binding site" evidence="5">
    <location>
        <position position="339"/>
    </location>
    <ligand>
        <name>L-glutamate</name>
        <dbReference type="ChEBI" id="CHEBI:29985"/>
    </ligand>
</feature>
<dbReference type="AlphaFoldDB" id="A0A4R2NU47"/>
<dbReference type="InterPro" id="IPR027302">
    <property type="entry name" value="Gln_synth_N_conserv_site"/>
</dbReference>
<dbReference type="GO" id="GO:0006542">
    <property type="term" value="P:glutamine biosynthetic process"/>
    <property type="evidence" value="ECO:0007669"/>
    <property type="project" value="InterPro"/>
</dbReference>
<dbReference type="NCBIfam" id="TIGR00653">
    <property type="entry name" value="GlnA"/>
    <property type="match status" value="1"/>
</dbReference>
<feature type="binding site" evidence="7">
    <location>
        <position position="132"/>
    </location>
    <ligand>
        <name>Mg(2+)</name>
        <dbReference type="ChEBI" id="CHEBI:18420"/>
        <label>1</label>
    </ligand>
</feature>
<keyword evidence="6 12" id="KW-0547">Nucleotide-binding</keyword>
<feature type="modified residue" description="O-AMP-tyrosine" evidence="8">
    <location>
        <position position="397"/>
    </location>
</feature>
<evidence type="ECO:0000256" key="2">
    <source>
        <dbReference type="ARBA" id="ARBA00009897"/>
    </source>
</evidence>
<keyword evidence="8" id="KW-0597">Phosphoprotein</keyword>
<organism evidence="15 16">
    <name type="scientific">Rhodovulum adriaticum</name>
    <name type="common">Rhodopseudomonas adriatica</name>
    <dbReference type="NCBI Taxonomy" id="35804"/>
    <lineage>
        <taxon>Bacteria</taxon>
        <taxon>Pseudomonadati</taxon>
        <taxon>Pseudomonadota</taxon>
        <taxon>Alphaproteobacteria</taxon>
        <taxon>Rhodobacterales</taxon>
        <taxon>Paracoccaceae</taxon>
        <taxon>Rhodovulum</taxon>
    </lineage>
</organism>
<protein>
    <recommendedName>
        <fullName evidence="12">Glutamine synthetase</fullName>
        <ecNumber evidence="12">6.3.1.2</ecNumber>
    </recommendedName>
</protein>
<dbReference type="PANTHER" id="PTHR43407">
    <property type="entry name" value="GLUTAMINE SYNTHETASE"/>
    <property type="match status" value="1"/>
</dbReference>
<comment type="subcellular location">
    <subcellularLocation>
        <location evidence="11">Cytoplasm</location>
    </subcellularLocation>
</comment>
<evidence type="ECO:0000256" key="12">
    <source>
        <dbReference type="RuleBase" id="RU004356"/>
    </source>
</evidence>
<dbReference type="RefSeq" id="WP_132601623.1">
    <property type="nucleotide sequence ID" value="NZ_NRRP01000022.1"/>
</dbReference>
<dbReference type="PROSITE" id="PS00182">
    <property type="entry name" value="GLNA_ADENYLATION"/>
    <property type="match status" value="1"/>
</dbReference>
<evidence type="ECO:0000259" key="13">
    <source>
        <dbReference type="PROSITE" id="PS51986"/>
    </source>
</evidence>
<dbReference type="PANTHER" id="PTHR43407:SF2">
    <property type="entry name" value="GLUTAMINE SYNTHETASE"/>
    <property type="match status" value="1"/>
</dbReference>
<evidence type="ECO:0000256" key="6">
    <source>
        <dbReference type="PIRSR" id="PIRSR604809-2"/>
    </source>
</evidence>
<dbReference type="InterPro" id="IPR004809">
    <property type="entry name" value="Gln_synth_I"/>
</dbReference>
<dbReference type="SUPFAM" id="SSF55931">
    <property type="entry name" value="Glutamine synthetase/guanido kinase"/>
    <property type="match status" value="1"/>
</dbReference>
<keyword evidence="11" id="KW-0963">Cytoplasm</keyword>
<dbReference type="SMART" id="SM01230">
    <property type="entry name" value="Gln-synt_C"/>
    <property type="match status" value="1"/>
</dbReference>
<evidence type="ECO:0000259" key="14">
    <source>
        <dbReference type="PROSITE" id="PS51987"/>
    </source>
</evidence>
<dbReference type="Pfam" id="PF00120">
    <property type="entry name" value="Gln-synt_C"/>
    <property type="match status" value="1"/>
</dbReference>
<feature type="domain" description="GS beta-grasp" evidence="13">
    <location>
        <begin position="13"/>
        <end position="97"/>
    </location>
</feature>
<comment type="subunit">
    <text evidence="3">Oligomer of 12 subunits arranged in the form of two hexameric ring.</text>
</comment>
<feature type="domain" description="GS catalytic" evidence="14">
    <location>
        <begin position="105"/>
        <end position="468"/>
    </location>
</feature>
<reference evidence="15 16" key="1">
    <citation type="submission" date="2019-03" db="EMBL/GenBank/DDBJ databases">
        <title>Genomic Encyclopedia of Type Strains, Phase IV (KMG-IV): sequencing the most valuable type-strain genomes for metagenomic binning, comparative biology and taxonomic classification.</title>
        <authorList>
            <person name="Goeker M."/>
        </authorList>
    </citation>
    <scope>NUCLEOTIDE SEQUENCE [LARGE SCALE GENOMIC DNA]</scope>
    <source>
        <strain evidence="15 16">DSM 2781</strain>
    </source>
</reference>
<evidence type="ECO:0000256" key="8">
    <source>
        <dbReference type="PIRSR" id="PIRSR604809-50"/>
    </source>
</evidence>
<evidence type="ECO:0000256" key="1">
    <source>
        <dbReference type="ARBA" id="ARBA00003117"/>
    </source>
</evidence>
<sequence length="468" mass="52324">MSKEKVLSTIKDEGVEYVDIRFTDPRGKLQHVTVMAHMVDEDFLDEGFMFDGSSIAGWKSIEASDMKLMPDTESAYIDPFYAEKTMALHCSIVEPDTGEAYDRDPRGTAEKAEAYLKSSGIGDVAYFGPEAEFFLFDDVKYAVTPNKVAYEIDADGAAWNTDAEFEMGNLGHRPDYKGGYFPVNPSDDGQDIRSEMLSTMKRIGMNVDKHHHEVATTQHELGLIFDSLTKQGDNLQKYKYIIHNVALAYGRSATFMPKPIQGDNGSGMHVNMSIWKDGKPVFAGDKYADLSQEALYFIGGLLKHAKTLNAFTNPSTNSYKRLIPGFEAPVLRAYSARNRSGCVRIPWTESPKAKRVEARFPDPSANPYLAFSALLMAGLDGIKNKIDPGEAMDKNLYDLPPEELEGIPTVCGSLREALEALEADHDFLLAGDVFTKDQIAGYLELKWEEVYAFEHCPHPMEYKMYYSC</sequence>
<dbReference type="InterPro" id="IPR008147">
    <property type="entry name" value="Gln_synt_N"/>
</dbReference>
<dbReference type="PROSITE" id="PS51986">
    <property type="entry name" value="GS_BETA_GRASP"/>
    <property type="match status" value="1"/>
</dbReference>
<keyword evidence="7" id="KW-0479">Metal-binding</keyword>
<keyword evidence="7" id="KW-0460">Magnesium</keyword>
<dbReference type="SUPFAM" id="SSF54368">
    <property type="entry name" value="Glutamine synthetase, N-terminal domain"/>
    <property type="match status" value="1"/>
</dbReference>